<dbReference type="Proteomes" id="UP001232063">
    <property type="component" value="Unassembled WGS sequence"/>
</dbReference>
<feature type="domain" description="ABC transporter" evidence="6">
    <location>
        <begin position="2"/>
        <end position="236"/>
    </location>
</feature>
<dbReference type="PROSITE" id="PS50893">
    <property type="entry name" value="ABC_TRANSPORTER_2"/>
    <property type="match status" value="1"/>
</dbReference>
<name>A0AAE3R9K4_9BACT</name>
<keyword evidence="1" id="KW-0813">Transport</keyword>
<organism evidence="7 8">
    <name type="scientific">Xanthocytophaga agilis</name>
    <dbReference type="NCBI Taxonomy" id="3048010"/>
    <lineage>
        <taxon>Bacteria</taxon>
        <taxon>Pseudomonadati</taxon>
        <taxon>Bacteroidota</taxon>
        <taxon>Cytophagia</taxon>
        <taxon>Cytophagales</taxon>
        <taxon>Rhodocytophagaceae</taxon>
        <taxon>Xanthocytophaga</taxon>
    </lineage>
</organism>
<dbReference type="RefSeq" id="WP_314518135.1">
    <property type="nucleotide sequence ID" value="NZ_JASJOU010000018.1"/>
</dbReference>
<keyword evidence="2" id="KW-0547">Nucleotide-binding</keyword>
<dbReference type="InterPro" id="IPR003593">
    <property type="entry name" value="AAA+_ATPase"/>
</dbReference>
<evidence type="ECO:0000256" key="2">
    <source>
        <dbReference type="ARBA" id="ARBA00022741"/>
    </source>
</evidence>
<dbReference type="GO" id="GO:0005524">
    <property type="term" value="F:ATP binding"/>
    <property type="evidence" value="ECO:0007669"/>
    <property type="project" value="UniProtKB-KW"/>
</dbReference>
<dbReference type="FunFam" id="3.40.50.300:FF:000032">
    <property type="entry name" value="Export ABC transporter ATP-binding protein"/>
    <property type="match status" value="1"/>
</dbReference>
<dbReference type="SUPFAM" id="SSF52540">
    <property type="entry name" value="P-loop containing nucleoside triphosphate hydrolases"/>
    <property type="match status" value="1"/>
</dbReference>
<keyword evidence="3 7" id="KW-0067">ATP-binding</keyword>
<dbReference type="InterPro" id="IPR017871">
    <property type="entry name" value="ABC_transporter-like_CS"/>
</dbReference>
<dbReference type="CDD" id="cd03255">
    <property type="entry name" value="ABC_MJ0796_LolCDE_FtsE"/>
    <property type="match status" value="1"/>
</dbReference>
<dbReference type="SMART" id="SM00382">
    <property type="entry name" value="AAA"/>
    <property type="match status" value="1"/>
</dbReference>
<dbReference type="EMBL" id="JASJOU010000018">
    <property type="protein sequence ID" value="MDJ1505760.1"/>
    <property type="molecule type" value="Genomic_DNA"/>
</dbReference>
<comment type="caution">
    <text evidence="7">The sequence shown here is derived from an EMBL/GenBank/DDBJ whole genome shotgun (WGS) entry which is preliminary data.</text>
</comment>
<dbReference type="InterPro" id="IPR027417">
    <property type="entry name" value="P-loop_NTPase"/>
</dbReference>
<dbReference type="GO" id="GO:0016887">
    <property type="term" value="F:ATP hydrolysis activity"/>
    <property type="evidence" value="ECO:0007669"/>
    <property type="project" value="InterPro"/>
</dbReference>
<accession>A0AAE3R9K4</accession>
<comment type="similarity">
    <text evidence="5">Belongs to the ABC transporter superfamily. Macrolide exporter (TC 3.A.1.122) family.</text>
</comment>
<dbReference type="Pfam" id="PF00005">
    <property type="entry name" value="ABC_tran"/>
    <property type="match status" value="1"/>
</dbReference>
<evidence type="ECO:0000256" key="4">
    <source>
        <dbReference type="ARBA" id="ARBA00022967"/>
    </source>
</evidence>
<evidence type="ECO:0000256" key="5">
    <source>
        <dbReference type="ARBA" id="ARBA00038388"/>
    </source>
</evidence>
<dbReference type="PANTHER" id="PTHR42798">
    <property type="entry name" value="LIPOPROTEIN-RELEASING SYSTEM ATP-BINDING PROTEIN LOLD"/>
    <property type="match status" value="1"/>
</dbReference>
<evidence type="ECO:0000256" key="1">
    <source>
        <dbReference type="ARBA" id="ARBA00022448"/>
    </source>
</evidence>
<protein>
    <submittedName>
        <fullName evidence="7">ABC transporter ATP-binding protein</fullName>
    </submittedName>
</protein>
<dbReference type="GO" id="GO:0098796">
    <property type="term" value="C:membrane protein complex"/>
    <property type="evidence" value="ECO:0007669"/>
    <property type="project" value="UniProtKB-ARBA"/>
</dbReference>
<evidence type="ECO:0000259" key="6">
    <source>
        <dbReference type="PROSITE" id="PS50893"/>
    </source>
</evidence>
<dbReference type="GO" id="GO:0022857">
    <property type="term" value="F:transmembrane transporter activity"/>
    <property type="evidence" value="ECO:0007669"/>
    <property type="project" value="UniProtKB-ARBA"/>
</dbReference>
<keyword evidence="4" id="KW-1278">Translocase</keyword>
<keyword evidence="8" id="KW-1185">Reference proteome</keyword>
<evidence type="ECO:0000313" key="7">
    <source>
        <dbReference type="EMBL" id="MDJ1505760.1"/>
    </source>
</evidence>
<dbReference type="InterPro" id="IPR003439">
    <property type="entry name" value="ABC_transporter-like_ATP-bd"/>
</dbReference>
<gene>
    <name evidence="7" type="ORF">QNI22_34205</name>
</gene>
<dbReference type="PANTHER" id="PTHR42798:SF6">
    <property type="entry name" value="CELL DIVISION ATP-BINDING PROTEIN FTSE"/>
    <property type="match status" value="1"/>
</dbReference>
<dbReference type="AlphaFoldDB" id="A0AAE3R9K4"/>
<dbReference type="PROSITE" id="PS00211">
    <property type="entry name" value="ABC_TRANSPORTER_1"/>
    <property type="match status" value="1"/>
</dbReference>
<reference evidence="7" key="1">
    <citation type="submission" date="2023-05" db="EMBL/GenBank/DDBJ databases">
        <authorList>
            <person name="Zhang X."/>
        </authorList>
    </citation>
    <scope>NUCLEOTIDE SEQUENCE</scope>
    <source>
        <strain evidence="7">BD1B2-1</strain>
    </source>
</reference>
<evidence type="ECO:0000256" key="3">
    <source>
        <dbReference type="ARBA" id="ARBA00022840"/>
    </source>
</evidence>
<dbReference type="InterPro" id="IPR017911">
    <property type="entry name" value="MacB-like_ATP-bd"/>
</dbReference>
<evidence type="ECO:0000313" key="8">
    <source>
        <dbReference type="Proteomes" id="UP001232063"/>
    </source>
</evidence>
<dbReference type="Gene3D" id="3.40.50.300">
    <property type="entry name" value="P-loop containing nucleotide triphosphate hydrolases"/>
    <property type="match status" value="1"/>
</dbReference>
<sequence length="237" mass="26622">MITLRNVNKIYQTEHLQTKALNAINLHVEKGKFISIMGPSGCGKSTLLNTIGLLDTPTDGEMLVDGQSVTHLSDRQLSQLRNRKFGFVFQNYHLIHDLPVLDNVELPLIYRNIKTKQRIEMAKAALQKVGLTNRLYHLPSQLSGGQRQRVAIARALVGNPEVILADEPTGNLDTEMGEKIMELLKQLNSTDQITIVMVTHDPSIAGKTDYIIRMKDGIILQKPFLEENSTYHDSHLC</sequence>
<proteinExistence type="inferred from homology"/>